<evidence type="ECO:0000259" key="2">
    <source>
        <dbReference type="PROSITE" id="PS51819"/>
    </source>
</evidence>
<protein>
    <submittedName>
        <fullName evidence="3">Glyoxalase</fullName>
    </submittedName>
</protein>
<keyword evidence="1" id="KW-0479">Metal-binding</keyword>
<dbReference type="GO" id="GO:0046491">
    <property type="term" value="P:L-methylmalonyl-CoA metabolic process"/>
    <property type="evidence" value="ECO:0007669"/>
    <property type="project" value="TreeGrafter"/>
</dbReference>
<proteinExistence type="predicted"/>
<name>A0A7C0XZ98_THELI</name>
<dbReference type="InterPro" id="IPR029068">
    <property type="entry name" value="Glyas_Bleomycin-R_OHBP_Dase"/>
</dbReference>
<dbReference type="EMBL" id="DQYG01000083">
    <property type="protein sequence ID" value="HDD31379.1"/>
    <property type="molecule type" value="Genomic_DNA"/>
</dbReference>
<gene>
    <name evidence="3" type="ORF">ENF72_01975</name>
</gene>
<dbReference type="InterPro" id="IPR051785">
    <property type="entry name" value="MMCE/EMCE_epimerase"/>
</dbReference>
<dbReference type="Proteomes" id="UP000886210">
    <property type="component" value="Unassembled WGS sequence"/>
</dbReference>
<evidence type="ECO:0000313" key="3">
    <source>
        <dbReference type="EMBL" id="HDD31379.1"/>
    </source>
</evidence>
<reference evidence="3" key="1">
    <citation type="journal article" date="2020" name="mSystems">
        <title>Genome- and Community-Level Interaction Insights into Carbon Utilization and Element Cycling Functions of Hydrothermarchaeota in Hydrothermal Sediment.</title>
        <authorList>
            <person name="Zhou Z."/>
            <person name="Liu Y."/>
            <person name="Xu W."/>
            <person name="Pan J."/>
            <person name="Luo Z.H."/>
            <person name="Li M."/>
        </authorList>
    </citation>
    <scope>NUCLEOTIDE SEQUENCE [LARGE SCALE GENOMIC DNA]</scope>
    <source>
        <strain evidence="3">HyVt-151</strain>
    </source>
</reference>
<dbReference type="PANTHER" id="PTHR43048:SF3">
    <property type="entry name" value="METHYLMALONYL-COA EPIMERASE, MITOCHONDRIAL"/>
    <property type="match status" value="1"/>
</dbReference>
<dbReference type="PROSITE" id="PS51819">
    <property type="entry name" value="VOC"/>
    <property type="match status" value="1"/>
</dbReference>
<dbReference type="GO" id="GO:0004493">
    <property type="term" value="F:methylmalonyl-CoA epimerase activity"/>
    <property type="evidence" value="ECO:0007669"/>
    <property type="project" value="TreeGrafter"/>
</dbReference>
<feature type="domain" description="VOC" evidence="2">
    <location>
        <begin position="9"/>
        <end position="159"/>
    </location>
</feature>
<dbReference type="InterPro" id="IPR037523">
    <property type="entry name" value="VOC_core"/>
</dbReference>
<dbReference type="Pfam" id="PF13669">
    <property type="entry name" value="Glyoxalase_4"/>
    <property type="match status" value="1"/>
</dbReference>
<organism evidence="3">
    <name type="scientific">Thermococcus litoralis</name>
    <dbReference type="NCBI Taxonomy" id="2265"/>
    <lineage>
        <taxon>Archaea</taxon>
        <taxon>Methanobacteriati</taxon>
        <taxon>Methanobacteriota</taxon>
        <taxon>Thermococci</taxon>
        <taxon>Thermococcales</taxon>
        <taxon>Thermococcaceae</taxon>
        <taxon>Thermococcus</taxon>
    </lineage>
</organism>
<accession>A0A7C0XZ98</accession>
<dbReference type="Gene3D" id="3.10.180.10">
    <property type="entry name" value="2,3-Dihydroxybiphenyl 1,2-Dioxygenase, domain 1"/>
    <property type="match status" value="1"/>
</dbReference>
<dbReference type="AlphaFoldDB" id="A0A7C0XZ98"/>
<dbReference type="PANTHER" id="PTHR43048">
    <property type="entry name" value="METHYLMALONYL-COA EPIMERASE"/>
    <property type="match status" value="1"/>
</dbReference>
<comment type="caution">
    <text evidence="3">The sequence shown here is derived from an EMBL/GenBank/DDBJ whole genome shotgun (WGS) entry which is preliminary data.</text>
</comment>
<dbReference type="GO" id="GO:0046872">
    <property type="term" value="F:metal ion binding"/>
    <property type="evidence" value="ECO:0007669"/>
    <property type="project" value="UniProtKB-KW"/>
</dbReference>
<sequence>MEKKPIFMDVLQVAVVVKNLDEAVKTYYEEYGIGPWAIYEFNPETVKDMIIRDKREDYAMRLALCNIGKVQWELIEPKDDKSIYAEFLREHGEGLHHVAFAVEDYDKAMEFFRSKGHKILQGGTWHGFIYTYLTTEKDLKFIAEIYKPPEEFKWPKPDAVYPPGAKIPWIE</sequence>
<evidence type="ECO:0000256" key="1">
    <source>
        <dbReference type="ARBA" id="ARBA00022723"/>
    </source>
</evidence>
<dbReference type="SUPFAM" id="SSF54593">
    <property type="entry name" value="Glyoxalase/Bleomycin resistance protein/Dihydroxybiphenyl dioxygenase"/>
    <property type="match status" value="1"/>
</dbReference>